<feature type="signal peptide" evidence="1">
    <location>
        <begin position="1"/>
        <end position="17"/>
    </location>
</feature>
<proteinExistence type="predicted"/>
<comment type="caution">
    <text evidence="2">The sequence shown here is derived from an EMBL/GenBank/DDBJ whole genome shotgun (WGS) entry which is preliminary data.</text>
</comment>
<dbReference type="AlphaFoldDB" id="A0A4U5M0C2"/>
<gene>
    <name evidence="2" type="ORF">L596_026091</name>
</gene>
<name>A0A4U5M0C2_STECR</name>
<evidence type="ECO:0000256" key="1">
    <source>
        <dbReference type="SAM" id="SignalP"/>
    </source>
</evidence>
<dbReference type="SUPFAM" id="SSF82153">
    <property type="entry name" value="FAS1 domain"/>
    <property type="match status" value="1"/>
</dbReference>
<protein>
    <recommendedName>
        <fullName evidence="4">FAS1 domain-containing protein</fullName>
    </recommendedName>
</protein>
<keyword evidence="3" id="KW-1185">Reference proteome</keyword>
<reference evidence="2 3" key="1">
    <citation type="journal article" date="2015" name="Genome Biol.">
        <title>Comparative genomics of Steinernema reveals deeply conserved gene regulatory networks.</title>
        <authorList>
            <person name="Dillman A.R."/>
            <person name="Macchietto M."/>
            <person name="Porter C.F."/>
            <person name="Rogers A."/>
            <person name="Williams B."/>
            <person name="Antoshechkin I."/>
            <person name="Lee M.M."/>
            <person name="Goodwin Z."/>
            <person name="Lu X."/>
            <person name="Lewis E.E."/>
            <person name="Goodrich-Blair H."/>
            <person name="Stock S.P."/>
            <person name="Adams B.J."/>
            <person name="Sternberg P.W."/>
            <person name="Mortazavi A."/>
        </authorList>
    </citation>
    <scope>NUCLEOTIDE SEQUENCE [LARGE SCALE GENOMIC DNA]</scope>
    <source>
        <strain evidence="2 3">ALL</strain>
    </source>
</reference>
<keyword evidence="1" id="KW-0732">Signal</keyword>
<evidence type="ECO:0000313" key="3">
    <source>
        <dbReference type="Proteomes" id="UP000298663"/>
    </source>
</evidence>
<dbReference type="OrthoDB" id="5810603at2759"/>
<accession>A0A4U5M0C2</accession>
<reference evidence="2 3" key="2">
    <citation type="journal article" date="2019" name="G3 (Bethesda)">
        <title>Hybrid Assembly of the Genome of the Entomopathogenic Nematode Steinernema carpocapsae Identifies the X-Chromosome.</title>
        <authorList>
            <person name="Serra L."/>
            <person name="Macchietto M."/>
            <person name="Macias-Munoz A."/>
            <person name="McGill C.J."/>
            <person name="Rodriguez I.M."/>
            <person name="Rodriguez B."/>
            <person name="Murad R."/>
            <person name="Mortazavi A."/>
        </authorList>
    </citation>
    <scope>NUCLEOTIDE SEQUENCE [LARGE SCALE GENOMIC DNA]</scope>
    <source>
        <strain evidence="2 3">ALL</strain>
    </source>
</reference>
<dbReference type="Proteomes" id="UP000298663">
    <property type="component" value="Unassembled WGS sequence"/>
</dbReference>
<dbReference type="EMBL" id="AZBU02000010">
    <property type="protein sequence ID" value="TKR62084.1"/>
    <property type="molecule type" value="Genomic_DNA"/>
</dbReference>
<evidence type="ECO:0000313" key="2">
    <source>
        <dbReference type="EMBL" id="TKR62084.1"/>
    </source>
</evidence>
<dbReference type="InterPro" id="IPR036378">
    <property type="entry name" value="FAS1_dom_sf"/>
</dbReference>
<feature type="chain" id="PRO_5020945761" description="FAS1 domain-containing protein" evidence="1">
    <location>
        <begin position="18"/>
        <end position="206"/>
    </location>
</feature>
<evidence type="ECO:0008006" key="4">
    <source>
        <dbReference type="Google" id="ProtNLM"/>
    </source>
</evidence>
<sequence length="206" mass="23153">MRLTAALFLLTVIAVHADLWALIATNLELEKFRSVCGYFDVCKSYLSDGNAAITVFAPVNDVFLYKPVLFRQTQTEVLSHIANSQIPDLMTGKKWPKQTLVRTTVQNGYLFISQFENNPGNYSYFANAGRICNHESGQWGFISGQQYLYEICSPIGNKPYIGTALSMINDAKGEQFPTTAIKPSDLSNLVVNVQKLQKWFRARLDP</sequence>
<organism evidence="2 3">
    <name type="scientific">Steinernema carpocapsae</name>
    <name type="common">Entomopathogenic nematode</name>
    <dbReference type="NCBI Taxonomy" id="34508"/>
    <lineage>
        <taxon>Eukaryota</taxon>
        <taxon>Metazoa</taxon>
        <taxon>Ecdysozoa</taxon>
        <taxon>Nematoda</taxon>
        <taxon>Chromadorea</taxon>
        <taxon>Rhabditida</taxon>
        <taxon>Tylenchina</taxon>
        <taxon>Panagrolaimomorpha</taxon>
        <taxon>Strongyloidoidea</taxon>
        <taxon>Steinernematidae</taxon>
        <taxon>Steinernema</taxon>
    </lineage>
</organism>
<dbReference type="STRING" id="34508.A0A4U5M0C2"/>